<feature type="signal peptide" evidence="3">
    <location>
        <begin position="1"/>
        <end position="21"/>
    </location>
</feature>
<protein>
    <submittedName>
        <fullName evidence="5">Imelysin family protein</fullName>
    </submittedName>
</protein>
<evidence type="ECO:0000259" key="4">
    <source>
        <dbReference type="Pfam" id="PF09375"/>
    </source>
</evidence>
<dbReference type="CDD" id="cd14659">
    <property type="entry name" value="Imelysin-like_IPPA"/>
    <property type="match status" value="1"/>
</dbReference>
<keyword evidence="6" id="KW-1185">Reference proteome</keyword>
<dbReference type="PROSITE" id="PS51257">
    <property type="entry name" value="PROKAR_LIPOPROTEIN"/>
    <property type="match status" value="1"/>
</dbReference>
<evidence type="ECO:0000256" key="2">
    <source>
        <dbReference type="ARBA" id="ARBA00022729"/>
    </source>
</evidence>
<feature type="domain" description="Imelysin-like" evidence="4">
    <location>
        <begin position="50"/>
        <end position="358"/>
    </location>
</feature>
<keyword evidence="2 3" id="KW-0732">Signal</keyword>
<feature type="chain" id="PRO_5045117347" evidence="3">
    <location>
        <begin position="22"/>
        <end position="378"/>
    </location>
</feature>
<proteinExistence type="predicted"/>
<dbReference type="Proteomes" id="UP001501508">
    <property type="component" value="Unassembled WGS sequence"/>
</dbReference>
<comment type="caution">
    <text evidence="5">The sequence shown here is derived from an EMBL/GenBank/DDBJ whole genome shotgun (WGS) entry which is preliminary data.</text>
</comment>
<dbReference type="EMBL" id="BAABEY010000029">
    <property type="protein sequence ID" value="GAA4443136.1"/>
    <property type="molecule type" value="Genomic_DNA"/>
</dbReference>
<dbReference type="Gene3D" id="1.20.1420.20">
    <property type="entry name" value="M75 peptidase, HXXE motif"/>
    <property type="match status" value="1"/>
</dbReference>
<evidence type="ECO:0000256" key="3">
    <source>
        <dbReference type="SAM" id="SignalP"/>
    </source>
</evidence>
<evidence type="ECO:0000313" key="5">
    <source>
        <dbReference type="EMBL" id="GAA4443136.1"/>
    </source>
</evidence>
<dbReference type="InterPro" id="IPR038352">
    <property type="entry name" value="Imelysin_sf"/>
</dbReference>
<dbReference type="InterPro" id="IPR034984">
    <property type="entry name" value="Imelysin-like_IPPA"/>
</dbReference>
<evidence type="ECO:0000256" key="1">
    <source>
        <dbReference type="ARBA" id="ARBA00004196"/>
    </source>
</evidence>
<reference evidence="6" key="1">
    <citation type="journal article" date="2019" name="Int. J. Syst. Evol. Microbiol.">
        <title>The Global Catalogue of Microorganisms (GCM) 10K type strain sequencing project: providing services to taxonomists for standard genome sequencing and annotation.</title>
        <authorList>
            <consortium name="The Broad Institute Genomics Platform"/>
            <consortium name="The Broad Institute Genome Sequencing Center for Infectious Disease"/>
            <person name="Wu L."/>
            <person name="Ma J."/>
        </authorList>
    </citation>
    <scope>NUCLEOTIDE SEQUENCE [LARGE SCALE GENOMIC DNA]</scope>
    <source>
        <strain evidence="6">JCM 31920</strain>
    </source>
</reference>
<accession>A0ABP8M5B1</accession>
<dbReference type="InterPro" id="IPR018976">
    <property type="entry name" value="Imelysin-like"/>
</dbReference>
<dbReference type="RefSeq" id="WP_345030849.1">
    <property type="nucleotide sequence ID" value="NZ_BAABEY010000029.1"/>
</dbReference>
<dbReference type="Pfam" id="PF09375">
    <property type="entry name" value="Peptidase_M75"/>
    <property type="match status" value="1"/>
</dbReference>
<evidence type="ECO:0000313" key="6">
    <source>
        <dbReference type="Proteomes" id="UP001501508"/>
    </source>
</evidence>
<gene>
    <name evidence="5" type="ORF">GCM10023091_31070</name>
</gene>
<sequence length="378" mass="41111">MMRFKPVVFALLSAFSLVACSGSNNSSTPDPVDGGKDRKAILTHWADNIIIPAYAGFKVKLDAMVEKSNAFAAKPDAGTLAAFREAWAEAYIEWQKVELFDVGPASRRSIRSFINIYPANVSGIGKNIADPSESMETTSSYDRQGFPALDYLINGTGSSDTEIVAYFTEPAQGAQRLNYIKRITDHMQQLVNNVTADWAGAYREDFVTKTGTDIGSPMGELVNGYVLHYERYIRSGKFGIPSGAMLNGVVAADKVEAFYKKDLSKALAQAAHQAAVDFFNGKNVKTGAEGPSFKTYLDALQAKDATSGKALSEIINTQLAAGKAKIDGLQPNLYQQILDNNQAVKEVFNELQKAVRMLKVDMTSAMSITITYTDNDGD</sequence>
<organism evidence="5 6">
    <name type="scientific">Ravibacter arvi</name>
    <dbReference type="NCBI Taxonomy" id="2051041"/>
    <lineage>
        <taxon>Bacteria</taxon>
        <taxon>Pseudomonadati</taxon>
        <taxon>Bacteroidota</taxon>
        <taxon>Cytophagia</taxon>
        <taxon>Cytophagales</taxon>
        <taxon>Spirosomataceae</taxon>
        <taxon>Ravibacter</taxon>
    </lineage>
</organism>
<comment type="subcellular location">
    <subcellularLocation>
        <location evidence="1">Cell envelope</location>
    </subcellularLocation>
</comment>
<name>A0ABP8M5B1_9BACT</name>